<dbReference type="EC" id="3.1.3.48" evidence="2"/>
<evidence type="ECO:0000256" key="3">
    <source>
        <dbReference type="ARBA" id="ARBA00022801"/>
    </source>
</evidence>
<dbReference type="SMART" id="SM00195">
    <property type="entry name" value="DSPc"/>
    <property type="match status" value="1"/>
</dbReference>
<keyword evidence="4" id="KW-0904">Protein phosphatase</keyword>
<evidence type="ECO:0000259" key="5">
    <source>
        <dbReference type="PROSITE" id="PS50054"/>
    </source>
</evidence>
<dbReference type="GO" id="GO:0004725">
    <property type="term" value="F:protein tyrosine phosphatase activity"/>
    <property type="evidence" value="ECO:0007669"/>
    <property type="project" value="UniProtKB-EC"/>
</dbReference>
<feature type="domain" description="Tyrosine specific protein phosphatases" evidence="6">
    <location>
        <begin position="132"/>
        <end position="200"/>
    </location>
</feature>
<dbReference type="PANTHER" id="PTHR10159:SF511">
    <property type="entry name" value="DUAL SPECIFICITY PROTEIN PHOSPHATASE 1"/>
    <property type="match status" value="1"/>
</dbReference>
<evidence type="ECO:0000313" key="8">
    <source>
        <dbReference type="Proteomes" id="UP001632037"/>
    </source>
</evidence>
<dbReference type="InterPro" id="IPR003595">
    <property type="entry name" value="Tyr_Pase_cat"/>
</dbReference>
<evidence type="ECO:0000313" key="7">
    <source>
        <dbReference type="EMBL" id="KAL3673006.1"/>
    </source>
</evidence>
<keyword evidence="3" id="KW-0378">Hydrolase</keyword>
<gene>
    <name evidence="7" type="ORF">V7S43_002303</name>
</gene>
<evidence type="ECO:0000259" key="6">
    <source>
        <dbReference type="PROSITE" id="PS50056"/>
    </source>
</evidence>
<dbReference type="PROSITE" id="PS00383">
    <property type="entry name" value="TYR_PHOSPHATASE_1"/>
    <property type="match status" value="1"/>
</dbReference>
<dbReference type="Proteomes" id="UP001632037">
    <property type="component" value="Unassembled WGS sequence"/>
</dbReference>
<sequence>METATSKASAFASAGSQDVHETCVPHCDALSAVPSEQMAGSQKKGTTSSFRKFREALMAKKFEKHDNVPVGVDAVSGLFIGSYGAASNFQALKGAGITHILCVSPSLPLKFLEDFTYLQLQVADLSSVNISEYFGEALSFIDSALSSGGKVLVHCFMGISRSATIVLAYLVARQALTLPDALRELRRVRPQIKPNSGFYQELVAFEKKIHDKKL</sequence>
<protein>
    <recommendedName>
        <fullName evidence="2">protein-tyrosine-phosphatase</fullName>
        <ecNumber evidence="2">3.1.3.48</ecNumber>
    </recommendedName>
</protein>
<dbReference type="PROSITE" id="PS50056">
    <property type="entry name" value="TYR_PHOSPHATASE_2"/>
    <property type="match status" value="1"/>
</dbReference>
<name>A0ABD3G357_9STRA</name>
<dbReference type="AlphaFoldDB" id="A0ABD3G357"/>
<dbReference type="InterPro" id="IPR029021">
    <property type="entry name" value="Prot-tyrosine_phosphatase-like"/>
</dbReference>
<dbReference type="Gene3D" id="3.90.190.10">
    <property type="entry name" value="Protein tyrosine phosphatase superfamily"/>
    <property type="match status" value="1"/>
</dbReference>
<dbReference type="PANTHER" id="PTHR10159">
    <property type="entry name" value="DUAL SPECIFICITY PROTEIN PHOSPHATASE"/>
    <property type="match status" value="1"/>
</dbReference>
<dbReference type="PROSITE" id="PS50054">
    <property type="entry name" value="TYR_PHOSPHATASE_DUAL"/>
    <property type="match status" value="1"/>
</dbReference>
<dbReference type="SMART" id="SM00404">
    <property type="entry name" value="PTPc_motif"/>
    <property type="match status" value="1"/>
</dbReference>
<dbReference type="PRINTS" id="PR01908">
    <property type="entry name" value="ADSPHPHTASE"/>
</dbReference>
<feature type="domain" description="Tyrosine-protein phosphatase" evidence="5">
    <location>
        <begin position="68"/>
        <end position="211"/>
    </location>
</feature>
<dbReference type="EMBL" id="JBIMZQ010000003">
    <property type="protein sequence ID" value="KAL3673006.1"/>
    <property type="molecule type" value="Genomic_DNA"/>
</dbReference>
<keyword evidence="8" id="KW-1185">Reference proteome</keyword>
<dbReference type="SUPFAM" id="SSF52799">
    <property type="entry name" value="(Phosphotyrosine protein) phosphatases II"/>
    <property type="match status" value="1"/>
</dbReference>
<accession>A0ABD3G357</accession>
<comment type="caution">
    <text evidence="7">The sequence shown here is derived from an EMBL/GenBank/DDBJ whole genome shotgun (WGS) entry which is preliminary data.</text>
</comment>
<evidence type="ECO:0000256" key="4">
    <source>
        <dbReference type="ARBA" id="ARBA00022912"/>
    </source>
</evidence>
<organism evidence="7 8">
    <name type="scientific">Phytophthora oleae</name>
    <dbReference type="NCBI Taxonomy" id="2107226"/>
    <lineage>
        <taxon>Eukaryota</taxon>
        <taxon>Sar</taxon>
        <taxon>Stramenopiles</taxon>
        <taxon>Oomycota</taxon>
        <taxon>Peronosporomycetes</taxon>
        <taxon>Peronosporales</taxon>
        <taxon>Peronosporaceae</taxon>
        <taxon>Phytophthora</taxon>
    </lineage>
</organism>
<dbReference type="Pfam" id="PF00782">
    <property type="entry name" value="DSPc"/>
    <property type="match status" value="1"/>
</dbReference>
<evidence type="ECO:0000256" key="1">
    <source>
        <dbReference type="ARBA" id="ARBA00008601"/>
    </source>
</evidence>
<dbReference type="InterPro" id="IPR020422">
    <property type="entry name" value="TYR_PHOSPHATASE_DUAL_dom"/>
</dbReference>
<proteinExistence type="inferred from homology"/>
<dbReference type="InterPro" id="IPR016130">
    <property type="entry name" value="Tyr_Pase_AS"/>
</dbReference>
<dbReference type="InterPro" id="IPR000387">
    <property type="entry name" value="Tyr_Pase_dom"/>
</dbReference>
<dbReference type="CDD" id="cd14498">
    <property type="entry name" value="DSP"/>
    <property type="match status" value="1"/>
</dbReference>
<evidence type="ECO:0000256" key="2">
    <source>
        <dbReference type="ARBA" id="ARBA00013064"/>
    </source>
</evidence>
<dbReference type="InterPro" id="IPR000340">
    <property type="entry name" value="Dual-sp_phosphatase_cat-dom"/>
</dbReference>
<reference evidence="7 8" key="1">
    <citation type="submission" date="2024-09" db="EMBL/GenBank/DDBJ databases">
        <title>Genome sequencing and assembly of Phytophthora oleae, isolate VK10A, causative agent of rot of olive drupes.</title>
        <authorList>
            <person name="Conti Taguali S."/>
            <person name="Riolo M."/>
            <person name="La Spada F."/>
            <person name="Cacciola S.O."/>
            <person name="Dionisio G."/>
        </authorList>
    </citation>
    <scope>NUCLEOTIDE SEQUENCE [LARGE SCALE GENOMIC DNA]</scope>
    <source>
        <strain evidence="7 8">VK10A</strain>
    </source>
</reference>
<comment type="similarity">
    <text evidence="1">Belongs to the protein-tyrosine phosphatase family. Non-receptor class dual specificity subfamily.</text>
</comment>